<dbReference type="FunFam" id="1.20.1440.180:FF:000001">
    <property type="entry name" value="Serine/threonine-protein kinase/endoribonuclease IRE1"/>
    <property type="match status" value="1"/>
</dbReference>
<feature type="compositionally biased region" description="Basic residues" evidence="19">
    <location>
        <begin position="1144"/>
        <end position="1153"/>
    </location>
</feature>
<dbReference type="FunFam" id="3.30.200.20:FF:000077">
    <property type="entry name" value="Putative Serine/threonine-protein kinase/endoribonuclease IRE1"/>
    <property type="match status" value="1"/>
</dbReference>
<dbReference type="InterPro" id="IPR008271">
    <property type="entry name" value="Ser/Thr_kinase_AS"/>
</dbReference>
<dbReference type="Pfam" id="PF06479">
    <property type="entry name" value="Ribonuc_2-5A"/>
    <property type="match status" value="1"/>
</dbReference>
<comment type="subcellular location">
    <subcellularLocation>
        <location evidence="2">Endoplasmic reticulum membrane</location>
        <topology evidence="2">Single-pass type I membrane protein</topology>
    </subcellularLocation>
</comment>
<sequence>MRIIFTILFIVLPLTALKDGSITEGSSKNPVQEWDDPLLLLSTLDGSFYGVGQKTGYIRWTLKDEPAVKVPVDTTKAIVPLFLPDPKGGSLYVLSTSDREALKKLPFTVPQLVASSPCRSSDGILYTGKKMDTWFAVDPNTGVKQEILSFNKADKTCPLDSSDVIYIGRTEYNIMMFDSKQKERRWNVTFYDYSSNVMDAEALNNYEFVHFTASSTGRTVTLDRRMGTFLWEENYGSPVIAMYLLENEGLVSVPFTSVAEETLDHLIFCGKYHIVFFFNSPTLYVGEHRHGLYALPSFVDQNTATIGPAQTGILLLEGPSHLQSHHQEAALNYHGSSSSSGLPLPGHNVRLSQSQHHVDIPLTFQTQESLKSARQTLGPVLQNEGKITDDRKQSSVGVQTDKEPEGAWERFKNSNISFYLSRDFITFAYGSTRLWLNQQENKGLKLTLIVLVGCIVAMFWYFTAQVREFQQLSQGSRSSNRPILGGRNLPITALAEDVGGGNVQVGKITFNTNEILGNGCEGTFVFKGTFDNRAVAVKRLLPECFTFADREVDLLRESDEHGNVVRYFCMEQDKQFRYIALELCAATLQDYVEGKFVCTKLSALDILYQSTAGLEHLHSLDIVHRDIKPHNVLLSMPNAKGEVRAMISDFGLCKKLKVGRMSFSRRSGVAGTDGWIAPEMLNGSTRTTCAVDIFSLGCVFYYVLSNGNHPFGDTLRRQGNIISGEFRLNDLQGEEKLLQRILVEQMISSDPIERPPTSAVRAHPIFWNKTQILTFFQDVSDRVEKEDQESPVLQALEDGAYSVVRGDWRNVIDSEVAQDLRKYRNYRGASVRDLLRALRNKKHHYRELSEEAQQSLGEIPNKFIDYWTQRFPLLLLHTWLTMQCVKNETIFSPYYHKNYMFSHSLYAYGSRDVCSGVTLADNNQGVVQHWMKMKSPLDTAKKGQTQMLNDVHEQQYFEHRNFPTKKDGDMSPNIRRWNDRGGSRKEKSPKRFQNSGKDSYASKFENWRAEDDPIRLLYQKMDLARARDDTDVKTTDRPRPLNSHQHNEGSPEKVVSWRDVGRQTDSKNNIVINVDPDSTHRPQEPEKTESVHRPQQLQKIDSSDTKPTEISTENPLLPLVGYDRQVVSAWRKQDKQLNNDVRYRTTKKRHRHKSAEAPTVWMLPDSLPPKSD</sequence>
<evidence type="ECO:0000256" key="10">
    <source>
        <dbReference type="ARBA" id="ARBA00022777"/>
    </source>
</evidence>
<dbReference type="PANTHER" id="PTHR13954:SF6">
    <property type="entry name" value="NON-SPECIFIC SERINE_THREONINE PROTEIN KINASE"/>
    <property type="match status" value="1"/>
</dbReference>
<dbReference type="InterPro" id="IPR011047">
    <property type="entry name" value="Quinoprotein_ADH-like_sf"/>
</dbReference>
<dbReference type="InterPro" id="IPR015943">
    <property type="entry name" value="WD40/YVTN_repeat-like_dom_sf"/>
</dbReference>
<dbReference type="Pfam" id="PF00069">
    <property type="entry name" value="Pkinase"/>
    <property type="match status" value="1"/>
</dbReference>
<dbReference type="GO" id="GO:0006397">
    <property type="term" value="P:mRNA processing"/>
    <property type="evidence" value="ECO:0007669"/>
    <property type="project" value="InterPro"/>
</dbReference>
<keyword evidence="9" id="KW-0547">Nucleotide-binding</keyword>
<evidence type="ECO:0000259" key="21">
    <source>
        <dbReference type="PROSITE" id="PS50011"/>
    </source>
</evidence>
<keyword evidence="15" id="KW-0472">Membrane</keyword>
<organism evidence="23 24">
    <name type="scientific">Coptotermes formosanus</name>
    <name type="common">Formosan subterranean termite</name>
    <dbReference type="NCBI Taxonomy" id="36987"/>
    <lineage>
        <taxon>Eukaryota</taxon>
        <taxon>Metazoa</taxon>
        <taxon>Ecdysozoa</taxon>
        <taxon>Arthropoda</taxon>
        <taxon>Hexapoda</taxon>
        <taxon>Insecta</taxon>
        <taxon>Pterygota</taxon>
        <taxon>Neoptera</taxon>
        <taxon>Polyneoptera</taxon>
        <taxon>Dictyoptera</taxon>
        <taxon>Blattodea</taxon>
        <taxon>Blattoidea</taxon>
        <taxon>Termitoidae</taxon>
        <taxon>Rhinotermitidae</taxon>
        <taxon>Coptotermes</taxon>
    </lineage>
</organism>
<keyword evidence="10" id="KW-0418">Kinase</keyword>
<evidence type="ECO:0000313" key="23">
    <source>
        <dbReference type="EMBL" id="GFG32776.1"/>
    </source>
</evidence>
<gene>
    <name evidence="23" type="ORF">Cfor_06301</name>
</gene>
<dbReference type="FunCoup" id="A0A6L2PK93">
    <property type="interactions" value="378"/>
</dbReference>
<dbReference type="PROSITE" id="PS00108">
    <property type="entry name" value="PROTEIN_KINASE_ST"/>
    <property type="match status" value="1"/>
</dbReference>
<dbReference type="InterPro" id="IPR038357">
    <property type="entry name" value="KEN_sf"/>
</dbReference>
<feature type="signal peptide" evidence="20">
    <location>
        <begin position="1"/>
        <end position="16"/>
    </location>
</feature>
<keyword evidence="14" id="KW-1133">Transmembrane helix</keyword>
<dbReference type="EMBL" id="BLKM01000389">
    <property type="protein sequence ID" value="GFG32776.1"/>
    <property type="molecule type" value="Genomic_DNA"/>
</dbReference>
<reference evidence="24" key="1">
    <citation type="submission" date="2020-01" db="EMBL/GenBank/DDBJ databases">
        <title>Draft genome sequence of the Termite Coptotermes fromosanus.</title>
        <authorList>
            <person name="Itakura S."/>
            <person name="Yosikawa Y."/>
            <person name="Umezawa K."/>
        </authorList>
    </citation>
    <scope>NUCLEOTIDE SEQUENCE [LARGE SCALE GENOMIC DNA]</scope>
</reference>
<evidence type="ECO:0000256" key="2">
    <source>
        <dbReference type="ARBA" id="ARBA00004115"/>
    </source>
</evidence>
<evidence type="ECO:0000256" key="19">
    <source>
        <dbReference type="SAM" id="MobiDB-lite"/>
    </source>
</evidence>
<keyword evidence="11" id="KW-0378">Hydrolase</keyword>
<evidence type="ECO:0000256" key="7">
    <source>
        <dbReference type="ARBA" id="ARBA00022692"/>
    </source>
</evidence>
<dbReference type="GO" id="GO:0004521">
    <property type="term" value="F:RNA endonuclease activity"/>
    <property type="evidence" value="ECO:0007669"/>
    <property type="project" value="InterPro"/>
</dbReference>
<keyword evidence="7" id="KW-0812">Transmembrane</keyword>
<feature type="compositionally biased region" description="Basic and acidic residues" evidence="19">
    <location>
        <begin position="1077"/>
        <end position="1092"/>
    </location>
</feature>
<feature type="region of interest" description="Disordered" evidence="19">
    <location>
        <begin position="959"/>
        <end position="998"/>
    </location>
</feature>
<keyword evidence="24" id="KW-1185">Reference proteome</keyword>
<feature type="region of interest" description="Disordered" evidence="19">
    <location>
        <begin position="381"/>
        <end position="403"/>
    </location>
</feature>
<dbReference type="GO" id="GO:0051082">
    <property type="term" value="F:unfolded protein binding"/>
    <property type="evidence" value="ECO:0007669"/>
    <property type="project" value="TreeGrafter"/>
</dbReference>
<dbReference type="SMART" id="SM00580">
    <property type="entry name" value="PUG"/>
    <property type="match status" value="1"/>
</dbReference>
<evidence type="ECO:0000256" key="5">
    <source>
        <dbReference type="ARBA" id="ARBA00022553"/>
    </source>
</evidence>
<evidence type="ECO:0000256" key="17">
    <source>
        <dbReference type="ARBA" id="ARBA00047899"/>
    </source>
</evidence>
<feature type="compositionally biased region" description="Basic and acidic residues" evidence="19">
    <location>
        <begin position="976"/>
        <end position="986"/>
    </location>
</feature>
<keyword evidence="12" id="KW-0256">Endoplasmic reticulum</keyword>
<feature type="region of interest" description="Disordered" evidence="19">
    <location>
        <begin position="1027"/>
        <end position="1056"/>
    </location>
</feature>
<evidence type="ECO:0000256" key="6">
    <source>
        <dbReference type="ARBA" id="ARBA00022679"/>
    </source>
</evidence>
<evidence type="ECO:0000259" key="22">
    <source>
        <dbReference type="PROSITE" id="PS51392"/>
    </source>
</evidence>
<dbReference type="InterPro" id="IPR045133">
    <property type="entry name" value="IRE1/2-like"/>
</dbReference>
<feature type="domain" description="Protein kinase" evidence="21">
    <location>
        <begin position="510"/>
        <end position="766"/>
    </location>
</feature>
<dbReference type="GO" id="GO:0070059">
    <property type="term" value="P:intrinsic apoptotic signaling pathway in response to endoplasmic reticulum stress"/>
    <property type="evidence" value="ECO:0007669"/>
    <property type="project" value="TreeGrafter"/>
</dbReference>
<proteinExistence type="predicted"/>
<evidence type="ECO:0000256" key="18">
    <source>
        <dbReference type="ARBA" id="ARBA00048679"/>
    </source>
</evidence>
<dbReference type="SMART" id="SM00220">
    <property type="entry name" value="S_TKc"/>
    <property type="match status" value="1"/>
</dbReference>
<dbReference type="PROSITE" id="PS50011">
    <property type="entry name" value="PROTEIN_KINASE_DOM"/>
    <property type="match status" value="1"/>
</dbReference>
<dbReference type="PROSITE" id="PS51392">
    <property type="entry name" value="KEN"/>
    <property type="match status" value="1"/>
</dbReference>
<feature type="compositionally biased region" description="Basic and acidic residues" evidence="19">
    <location>
        <begin position="959"/>
        <end position="969"/>
    </location>
</feature>
<dbReference type="PANTHER" id="PTHR13954">
    <property type="entry name" value="IRE1-RELATED"/>
    <property type="match status" value="1"/>
</dbReference>
<dbReference type="CDD" id="cd09769">
    <property type="entry name" value="Luminal_IRE1"/>
    <property type="match status" value="1"/>
</dbReference>
<evidence type="ECO:0000256" key="14">
    <source>
        <dbReference type="ARBA" id="ARBA00022989"/>
    </source>
</evidence>
<feature type="region of interest" description="Disordered" evidence="19">
    <location>
        <begin position="1144"/>
        <end position="1172"/>
    </location>
</feature>
<evidence type="ECO:0000313" key="24">
    <source>
        <dbReference type="Proteomes" id="UP000502823"/>
    </source>
</evidence>
<keyword evidence="13" id="KW-0067">ATP-binding</keyword>
<dbReference type="Gene3D" id="1.20.1440.180">
    <property type="entry name" value="KEN domain"/>
    <property type="match status" value="1"/>
</dbReference>
<dbReference type="CDD" id="cd10422">
    <property type="entry name" value="RNase_Ire1"/>
    <property type="match status" value="1"/>
</dbReference>
<name>A0A6L2PK93_COPFO</name>
<dbReference type="GO" id="GO:0010468">
    <property type="term" value="P:regulation of gene expression"/>
    <property type="evidence" value="ECO:0007669"/>
    <property type="project" value="UniProtKB-ARBA"/>
</dbReference>
<protein>
    <recommendedName>
        <fullName evidence="3">non-specific serine/threonine protein kinase</fullName>
        <ecNumber evidence="3">2.7.11.1</ecNumber>
    </recommendedName>
</protein>
<evidence type="ECO:0000256" key="9">
    <source>
        <dbReference type="ARBA" id="ARBA00022741"/>
    </source>
</evidence>
<evidence type="ECO:0000256" key="8">
    <source>
        <dbReference type="ARBA" id="ARBA00022729"/>
    </source>
</evidence>
<evidence type="ECO:0000256" key="12">
    <source>
        <dbReference type="ARBA" id="ARBA00022824"/>
    </source>
</evidence>
<keyword evidence="5" id="KW-0597">Phosphoprotein</keyword>
<keyword evidence="6" id="KW-0808">Transferase</keyword>
<dbReference type="SUPFAM" id="SSF56112">
    <property type="entry name" value="Protein kinase-like (PK-like)"/>
    <property type="match status" value="1"/>
</dbReference>
<dbReference type="GO" id="GO:0080090">
    <property type="term" value="P:regulation of primary metabolic process"/>
    <property type="evidence" value="ECO:0007669"/>
    <property type="project" value="UniProtKB-ARBA"/>
</dbReference>
<dbReference type="InterPro" id="IPR000719">
    <property type="entry name" value="Prot_kinase_dom"/>
</dbReference>
<keyword evidence="8 20" id="KW-0732">Signal</keyword>
<evidence type="ECO:0000256" key="11">
    <source>
        <dbReference type="ARBA" id="ARBA00022801"/>
    </source>
</evidence>
<dbReference type="GO" id="GO:0005524">
    <property type="term" value="F:ATP binding"/>
    <property type="evidence" value="ECO:0007669"/>
    <property type="project" value="UniProtKB-KW"/>
</dbReference>
<feature type="chain" id="PRO_5026899144" description="non-specific serine/threonine protein kinase" evidence="20">
    <location>
        <begin position="17"/>
        <end position="1172"/>
    </location>
</feature>
<dbReference type="InParanoid" id="A0A6L2PK93"/>
<dbReference type="InterPro" id="IPR010513">
    <property type="entry name" value="KEN_dom"/>
</dbReference>
<keyword evidence="16" id="KW-0511">Multifunctional enzyme</keyword>
<evidence type="ECO:0000256" key="16">
    <source>
        <dbReference type="ARBA" id="ARBA00023268"/>
    </source>
</evidence>
<comment type="cofactor">
    <cofactor evidence="1">
        <name>Mg(2+)</name>
        <dbReference type="ChEBI" id="CHEBI:18420"/>
    </cofactor>
</comment>
<comment type="catalytic activity">
    <reaction evidence="18">
        <text>L-seryl-[protein] + ATP = O-phospho-L-seryl-[protein] + ADP + H(+)</text>
        <dbReference type="Rhea" id="RHEA:17989"/>
        <dbReference type="Rhea" id="RHEA-COMP:9863"/>
        <dbReference type="Rhea" id="RHEA-COMP:11604"/>
        <dbReference type="ChEBI" id="CHEBI:15378"/>
        <dbReference type="ChEBI" id="CHEBI:29999"/>
        <dbReference type="ChEBI" id="CHEBI:30616"/>
        <dbReference type="ChEBI" id="CHEBI:83421"/>
        <dbReference type="ChEBI" id="CHEBI:456216"/>
        <dbReference type="EC" id="2.7.11.1"/>
    </reaction>
</comment>
<dbReference type="GO" id="GO:0004674">
    <property type="term" value="F:protein serine/threonine kinase activity"/>
    <property type="evidence" value="ECO:0007669"/>
    <property type="project" value="UniProtKB-KW"/>
</dbReference>
<dbReference type="AlphaFoldDB" id="A0A6L2PK93"/>
<dbReference type="Gene3D" id="1.10.510.10">
    <property type="entry name" value="Transferase(Phosphotransferase) domain 1"/>
    <property type="match status" value="1"/>
</dbReference>
<dbReference type="Gene3D" id="3.30.200.20">
    <property type="entry name" value="Phosphorylase Kinase, domain 1"/>
    <property type="match status" value="1"/>
</dbReference>
<accession>A0A6L2PK93</accession>
<evidence type="ECO:0000256" key="20">
    <source>
        <dbReference type="SAM" id="SignalP"/>
    </source>
</evidence>
<dbReference type="Proteomes" id="UP000502823">
    <property type="component" value="Unassembled WGS sequence"/>
</dbReference>
<dbReference type="SMART" id="SM00564">
    <property type="entry name" value="PQQ"/>
    <property type="match status" value="3"/>
</dbReference>
<dbReference type="SUPFAM" id="SSF50998">
    <property type="entry name" value="Quinoprotein alcohol dehydrogenase-like"/>
    <property type="match status" value="1"/>
</dbReference>
<dbReference type="CDD" id="cd13982">
    <property type="entry name" value="STKc_IRE1"/>
    <property type="match status" value="1"/>
</dbReference>
<dbReference type="EC" id="2.7.11.1" evidence="3"/>
<evidence type="ECO:0000256" key="1">
    <source>
        <dbReference type="ARBA" id="ARBA00001946"/>
    </source>
</evidence>
<feature type="domain" description="KEN" evidence="22">
    <location>
        <begin position="769"/>
        <end position="897"/>
    </location>
</feature>
<dbReference type="GO" id="GO:1990604">
    <property type="term" value="C:IRE1-TRAF2-ASK1 complex"/>
    <property type="evidence" value="ECO:0007669"/>
    <property type="project" value="TreeGrafter"/>
</dbReference>
<dbReference type="InterPro" id="IPR011009">
    <property type="entry name" value="Kinase-like_dom_sf"/>
</dbReference>
<dbReference type="OrthoDB" id="63989at2759"/>
<dbReference type="GO" id="GO:0016787">
    <property type="term" value="F:hydrolase activity"/>
    <property type="evidence" value="ECO:0007669"/>
    <property type="project" value="UniProtKB-KW"/>
</dbReference>
<feature type="region of interest" description="Disordered" evidence="19">
    <location>
        <begin position="1070"/>
        <end position="1116"/>
    </location>
</feature>
<keyword evidence="4" id="KW-0723">Serine/threonine-protein kinase</keyword>
<evidence type="ECO:0000256" key="15">
    <source>
        <dbReference type="ARBA" id="ARBA00023136"/>
    </source>
</evidence>
<dbReference type="Gene3D" id="2.130.10.10">
    <property type="entry name" value="YVTN repeat-like/Quinoprotein amine dehydrogenase"/>
    <property type="match status" value="1"/>
</dbReference>
<dbReference type="InterPro" id="IPR018391">
    <property type="entry name" value="PQQ_b-propeller_rpt"/>
</dbReference>
<comment type="caution">
    <text evidence="23">The sequence shown here is derived from an EMBL/GenBank/DDBJ whole genome shotgun (WGS) entry which is preliminary data.</text>
</comment>
<evidence type="ECO:0000256" key="13">
    <source>
        <dbReference type="ARBA" id="ARBA00022840"/>
    </source>
</evidence>
<dbReference type="GO" id="GO:0036498">
    <property type="term" value="P:IRE1-mediated unfolded protein response"/>
    <property type="evidence" value="ECO:0007669"/>
    <property type="project" value="TreeGrafter"/>
</dbReference>
<evidence type="ECO:0000256" key="3">
    <source>
        <dbReference type="ARBA" id="ARBA00012513"/>
    </source>
</evidence>
<evidence type="ECO:0000256" key="4">
    <source>
        <dbReference type="ARBA" id="ARBA00022527"/>
    </source>
</evidence>
<comment type="catalytic activity">
    <reaction evidence="17">
        <text>L-threonyl-[protein] + ATP = O-phospho-L-threonyl-[protein] + ADP + H(+)</text>
        <dbReference type="Rhea" id="RHEA:46608"/>
        <dbReference type="Rhea" id="RHEA-COMP:11060"/>
        <dbReference type="Rhea" id="RHEA-COMP:11605"/>
        <dbReference type="ChEBI" id="CHEBI:15378"/>
        <dbReference type="ChEBI" id="CHEBI:30013"/>
        <dbReference type="ChEBI" id="CHEBI:30616"/>
        <dbReference type="ChEBI" id="CHEBI:61977"/>
        <dbReference type="ChEBI" id="CHEBI:456216"/>
        <dbReference type="EC" id="2.7.11.1"/>
    </reaction>
</comment>